<dbReference type="Proteomes" id="UP000268014">
    <property type="component" value="Unassembled WGS sequence"/>
</dbReference>
<dbReference type="WBParaSite" id="HPLM_0000818301-mRNA-1">
    <property type="protein sequence ID" value="HPLM_0000818301-mRNA-1"/>
    <property type="gene ID" value="HPLM_0000818301"/>
</dbReference>
<dbReference type="AlphaFoldDB" id="A0A0N4WCE4"/>
<protein>
    <submittedName>
        <fullName evidence="1 3">Uncharacterized protein</fullName>
    </submittedName>
</protein>
<dbReference type="EMBL" id="UZAF01016802">
    <property type="protein sequence ID" value="VDO34096.1"/>
    <property type="molecule type" value="Genomic_DNA"/>
</dbReference>
<name>A0A0N4WCE4_HAEPC</name>
<keyword evidence="2" id="KW-1185">Reference proteome</keyword>
<evidence type="ECO:0000313" key="1">
    <source>
        <dbReference type="EMBL" id="VDO34096.1"/>
    </source>
</evidence>
<proteinExistence type="predicted"/>
<sequence length="96" mass="11502">MVVQSLVNSACLSKEKVKRFHPEVQTFTCRFYPNVRHFQFLTQEFPPGFKYVGTTKLFGRLIVYGYTETQIMYVNFVIFRSCYEVYFSGFYIHLIR</sequence>
<organism evidence="3">
    <name type="scientific">Haemonchus placei</name>
    <name type="common">Barber's pole worm</name>
    <dbReference type="NCBI Taxonomy" id="6290"/>
    <lineage>
        <taxon>Eukaryota</taxon>
        <taxon>Metazoa</taxon>
        <taxon>Ecdysozoa</taxon>
        <taxon>Nematoda</taxon>
        <taxon>Chromadorea</taxon>
        <taxon>Rhabditida</taxon>
        <taxon>Rhabditina</taxon>
        <taxon>Rhabditomorpha</taxon>
        <taxon>Strongyloidea</taxon>
        <taxon>Trichostrongylidae</taxon>
        <taxon>Haemonchus</taxon>
    </lineage>
</organism>
<gene>
    <name evidence="1" type="ORF">HPLM_LOCUS8175</name>
</gene>
<reference evidence="3" key="1">
    <citation type="submission" date="2017-02" db="UniProtKB">
        <authorList>
            <consortium name="WormBaseParasite"/>
        </authorList>
    </citation>
    <scope>IDENTIFICATION</scope>
</reference>
<reference evidence="1 2" key="2">
    <citation type="submission" date="2018-11" db="EMBL/GenBank/DDBJ databases">
        <authorList>
            <consortium name="Pathogen Informatics"/>
        </authorList>
    </citation>
    <scope>NUCLEOTIDE SEQUENCE [LARGE SCALE GENOMIC DNA]</scope>
    <source>
        <strain evidence="1 2">MHpl1</strain>
    </source>
</reference>
<evidence type="ECO:0000313" key="2">
    <source>
        <dbReference type="Proteomes" id="UP000268014"/>
    </source>
</evidence>
<evidence type="ECO:0000313" key="3">
    <source>
        <dbReference type="WBParaSite" id="HPLM_0000818301-mRNA-1"/>
    </source>
</evidence>
<accession>A0A0N4WCE4</accession>